<dbReference type="EMBL" id="KV750415">
    <property type="protein sequence ID" value="OCL04890.1"/>
    <property type="molecule type" value="Genomic_DNA"/>
</dbReference>
<sequence>MSLARLALLTPIQLIRPTPIRPFHTHLEAKRLQSLNTNRPDAPASNLCHLETPTSRVSLFPTARTPLNKTRVAQLYPSSPSFTLNLPCSFHSFQRTSDLWREFCAPPLRCHQALLKWRWSTQHLKHRCLALLGWASLLHQLARMQIIRRAG</sequence>
<accession>A0A8E2EUI7</accession>
<protein>
    <submittedName>
        <fullName evidence="1">Uncharacterized protein</fullName>
    </submittedName>
</protein>
<organism evidence="1 2">
    <name type="scientific">Glonium stellatum</name>
    <dbReference type="NCBI Taxonomy" id="574774"/>
    <lineage>
        <taxon>Eukaryota</taxon>
        <taxon>Fungi</taxon>
        <taxon>Dikarya</taxon>
        <taxon>Ascomycota</taxon>
        <taxon>Pezizomycotina</taxon>
        <taxon>Dothideomycetes</taxon>
        <taxon>Pleosporomycetidae</taxon>
        <taxon>Gloniales</taxon>
        <taxon>Gloniaceae</taxon>
        <taxon>Glonium</taxon>
    </lineage>
</organism>
<dbReference type="AlphaFoldDB" id="A0A8E2EUI7"/>
<dbReference type="Proteomes" id="UP000250140">
    <property type="component" value="Unassembled WGS sequence"/>
</dbReference>
<proteinExistence type="predicted"/>
<reference evidence="1 2" key="1">
    <citation type="journal article" date="2016" name="Nat. Commun.">
        <title>Ectomycorrhizal ecology is imprinted in the genome of the dominant symbiotic fungus Cenococcum geophilum.</title>
        <authorList>
            <consortium name="DOE Joint Genome Institute"/>
            <person name="Peter M."/>
            <person name="Kohler A."/>
            <person name="Ohm R.A."/>
            <person name="Kuo A."/>
            <person name="Krutzmann J."/>
            <person name="Morin E."/>
            <person name="Arend M."/>
            <person name="Barry K.W."/>
            <person name="Binder M."/>
            <person name="Choi C."/>
            <person name="Clum A."/>
            <person name="Copeland A."/>
            <person name="Grisel N."/>
            <person name="Haridas S."/>
            <person name="Kipfer T."/>
            <person name="LaButti K."/>
            <person name="Lindquist E."/>
            <person name="Lipzen A."/>
            <person name="Maire R."/>
            <person name="Meier B."/>
            <person name="Mihaltcheva S."/>
            <person name="Molinier V."/>
            <person name="Murat C."/>
            <person name="Poggeler S."/>
            <person name="Quandt C.A."/>
            <person name="Sperisen C."/>
            <person name="Tritt A."/>
            <person name="Tisserant E."/>
            <person name="Crous P.W."/>
            <person name="Henrissat B."/>
            <person name="Nehls U."/>
            <person name="Egli S."/>
            <person name="Spatafora J.W."/>
            <person name="Grigoriev I.V."/>
            <person name="Martin F.M."/>
        </authorList>
    </citation>
    <scope>NUCLEOTIDE SEQUENCE [LARGE SCALE GENOMIC DNA]</scope>
    <source>
        <strain evidence="1 2">CBS 207.34</strain>
    </source>
</reference>
<evidence type="ECO:0000313" key="2">
    <source>
        <dbReference type="Proteomes" id="UP000250140"/>
    </source>
</evidence>
<name>A0A8E2EUI7_9PEZI</name>
<evidence type="ECO:0000313" key="1">
    <source>
        <dbReference type="EMBL" id="OCL04890.1"/>
    </source>
</evidence>
<gene>
    <name evidence="1" type="ORF">AOQ84DRAFT_107793</name>
</gene>
<keyword evidence="2" id="KW-1185">Reference proteome</keyword>